<evidence type="ECO:0000259" key="4">
    <source>
        <dbReference type="Pfam" id="PF25917"/>
    </source>
</evidence>
<evidence type="ECO:0000313" key="8">
    <source>
        <dbReference type="Proteomes" id="UP000679691"/>
    </source>
</evidence>
<comment type="caution">
    <text evidence="7">The sequence shown here is derived from an EMBL/GenBank/DDBJ whole genome shotgun (WGS) entry which is preliminary data.</text>
</comment>
<name>A0A8T4HBU7_9SPHI</name>
<dbReference type="InterPro" id="IPR058792">
    <property type="entry name" value="Beta-barrel_RND_2"/>
</dbReference>
<proteinExistence type="inferred from homology"/>
<feature type="domain" description="CusB-like beta-barrel" evidence="5">
    <location>
        <begin position="204"/>
        <end position="273"/>
    </location>
</feature>
<organism evidence="7 8">
    <name type="scientific">Rhinopithecimicrobium faecis</name>
    <dbReference type="NCBI Taxonomy" id="2820698"/>
    <lineage>
        <taxon>Bacteria</taxon>
        <taxon>Pseudomonadati</taxon>
        <taxon>Bacteroidota</taxon>
        <taxon>Sphingobacteriia</taxon>
        <taxon>Sphingobacteriales</taxon>
        <taxon>Sphingobacteriaceae</taxon>
        <taxon>Rhinopithecimicrobium</taxon>
    </lineage>
</organism>
<evidence type="ECO:0000256" key="2">
    <source>
        <dbReference type="ARBA" id="ARBA00009477"/>
    </source>
</evidence>
<evidence type="ECO:0000259" key="5">
    <source>
        <dbReference type="Pfam" id="PF25954"/>
    </source>
</evidence>
<protein>
    <submittedName>
        <fullName evidence="7">Efflux RND transporter periplasmic adaptor subunit</fullName>
    </submittedName>
</protein>
<accession>A0A8T4HBU7</accession>
<comment type="subcellular location">
    <subcellularLocation>
        <location evidence="1">Cell envelope</location>
    </subcellularLocation>
</comment>
<dbReference type="Pfam" id="PF25967">
    <property type="entry name" value="RND-MFP_C"/>
    <property type="match status" value="1"/>
</dbReference>
<dbReference type="RefSeq" id="WP_353547761.1">
    <property type="nucleotide sequence ID" value="NZ_JAGKSB010000015.1"/>
</dbReference>
<dbReference type="GO" id="GO:0015562">
    <property type="term" value="F:efflux transmembrane transporter activity"/>
    <property type="evidence" value="ECO:0007669"/>
    <property type="project" value="TreeGrafter"/>
</dbReference>
<evidence type="ECO:0000313" key="7">
    <source>
        <dbReference type="EMBL" id="MBP3944254.1"/>
    </source>
</evidence>
<dbReference type="PANTHER" id="PTHR30469:SF15">
    <property type="entry name" value="HLYD FAMILY OF SECRETION PROTEINS"/>
    <property type="match status" value="1"/>
</dbReference>
<keyword evidence="8" id="KW-1185">Reference proteome</keyword>
<dbReference type="InterPro" id="IPR058625">
    <property type="entry name" value="MdtA-like_BSH"/>
</dbReference>
<sequence>MKRVIISVLVIAVVAASIAWVLTNNKKKNEEKTAIAAQTNSAVVVKAIKAAKQELNVDFVSNGNFQAFQDITLKAESAGRITKILVKEGDRVSKGQLLAMVDADYANLDYLAAKEALVKAKADQARYQSAYATGGVTKAQVDDMNFNVKSAEVRIQQATRKQSDANIRAPFSGVINKKIVELGTYAAPGTDLFEIVDISKLKLAVTASEAQVVQLKIGSVVKITSTVFPDKVFSGQVTFIAPKADAALNYPIEITLANSGSNDLKAGMYGSAVFAFPNQAQMILIPRTAFVGGVNSNLIYVIDAKNKAVERKVVAGRILGEQVEIISGLEEGESVVTTGQINVVEGVQLDPQYN</sequence>
<gene>
    <name evidence="7" type="ORF">J5U18_11945</name>
</gene>
<keyword evidence="3" id="KW-0813">Transport</keyword>
<evidence type="ECO:0000256" key="3">
    <source>
        <dbReference type="ARBA" id="ARBA00022448"/>
    </source>
</evidence>
<dbReference type="Gene3D" id="2.40.30.170">
    <property type="match status" value="1"/>
</dbReference>
<dbReference type="EMBL" id="JAGKSB010000015">
    <property type="protein sequence ID" value="MBP3944254.1"/>
    <property type="molecule type" value="Genomic_DNA"/>
</dbReference>
<dbReference type="SUPFAM" id="SSF111369">
    <property type="entry name" value="HlyD-like secretion proteins"/>
    <property type="match status" value="1"/>
</dbReference>
<evidence type="ECO:0000259" key="6">
    <source>
        <dbReference type="Pfam" id="PF25967"/>
    </source>
</evidence>
<feature type="domain" description="Multidrug resistance protein MdtA-like C-terminal permuted SH3" evidence="6">
    <location>
        <begin position="282"/>
        <end position="339"/>
    </location>
</feature>
<dbReference type="Gene3D" id="2.40.420.20">
    <property type="match status" value="1"/>
</dbReference>
<comment type="similarity">
    <text evidence="2">Belongs to the membrane fusion protein (MFP) (TC 8.A.1) family.</text>
</comment>
<dbReference type="InterPro" id="IPR058627">
    <property type="entry name" value="MdtA-like_C"/>
</dbReference>
<dbReference type="Gene3D" id="2.40.50.100">
    <property type="match status" value="1"/>
</dbReference>
<feature type="domain" description="Multidrug resistance protein MdtA-like barrel-sandwich hybrid" evidence="4">
    <location>
        <begin position="72"/>
        <end position="196"/>
    </location>
</feature>
<reference evidence="7" key="1">
    <citation type="submission" date="2021-03" db="EMBL/GenBank/DDBJ databases">
        <authorList>
            <person name="Lu T."/>
            <person name="Wang Q."/>
            <person name="Han X."/>
        </authorList>
    </citation>
    <scope>NUCLEOTIDE SEQUENCE</scope>
    <source>
        <strain evidence="7">WQ 2009</strain>
    </source>
</reference>
<dbReference type="NCBIfam" id="TIGR01730">
    <property type="entry name" value="RND_mfp"/>
    <property type="match status" value="1"/>
</dbReference>
<dbReference type="Proteomes" id="UP000679691">
    <property type="component" value="Unassembled WGS sequence"/>
</dbReference>
<evidence type="ECO:0000256" key="1">
    <source>
        <dbReference type="ARBA" id="ARBA00004196"/>
    </source>
</evidence>
<dbReference type="PANTHER" id="PTHR30469">
    <property type="entry name" value="MULTIDRUG RESISTANCE PROTEIN MDTA"/>
    <property type="match status" value="1"/>
</dbReference>
<dbReference type="InterPro" id="IPR006143">
    <property type="entry name" value="RND_pump_MFP"/>
</dbReference>
<dbReference type="Pfam" id="PF25917">
    <property type="entry name" value="BSH_RND"/>
    <property type="match status" value="1"/>
</dbReference>
<dbReference type="AlphaFoldDB" id="A0A8T4HBU7"/>
<dbReference type="GO" id="GO:1990281">
    <property type="term" value="C:efflux pump complex"/>
    <property type="evidence" value="ECO:0007669"/>
    <property type="project" value="TreeGrafter"/>
</dbReference>
<dbReference type="Pfam" id="PF25954">
    <property type="entry name" value="Beta-barrel_RND_2"/>
    <property type="match status" value="1"/>
</dbReference>